<proteinExistence type="predicted"/>
<evidence type="ECO:0000259" key="2">
    <source>
        <dbReference type="Pfam" id="PF14301"/>
    </source>
</evidence>
<gene>
    <name evidence="3" type="ORF">K4A83_11215</name>
</gene>
<dbReference type="InterPro" id="IPR025484">
    <property type="entry name" value="DUF4376"/>
</dbReference>
<feature type="region of interest" description="Disordered" evidence="1">
    <location>
        <begin position="1"/>
        <end position="20"/>
    </location>
</feature>
<sequence length="150" mass="16495">MQRGADENGRPTWVPIPPPDLETLAARQRQEIDAERDKAFAAGLPYEIAGHDDVVQTRPQDQINLLGLSAKAQRLLTAGDTETTFTFRGLSNVNRTLTAEQMDALALDALAHIEGIYGRSWLRKDAIDAALEDEALDDDAKRAAIEAVTW</sequence>
<comment type="caution">
    <text evidence="3">The sequence shown here is derived from an EMBL/GenBank/DDBJ whole genome shotgun (WGS) entry which is preliminary data.</text>
</comment>
<keyword evidence="4" id="KW-1185">Reference proteome</keyword>
<dbReference type="EMBL" id="JAIHOM010000047">
    <property type="protein sequence ID" value="MCW6036827.1"/>
    <property type="molecule type" value="Genomic_DNA"/>
</dbReference>
<protein>
    <submittedName>
        <fullName evidence="3">DUF4376 domain-containing protein</fullName>
    </submittedName>
</protein>
<name>A0ABT3L5V3_9CYAN</name>
<evidence type="ECO:0000313" key="4">
    <source>
        <dbReference type="Proteomes" id="UP001526426"/>
    </source>
</evidence>
<accession>A0ABT3L5V3</accession>
<evidence type="ECO:0000256" key="1">
    <source>
        <dbReference type="SAM" id="MobiDB-lite"/>
    </source>
</evidence>
<dbReference type="Proteomes" id="UP001526426">
    <property type="component" value="Unassembled WGS sequence"/>
</dbReference>
<reference evidence="3 4" key="1">
    <citation type="submission" date="2021-08" db="EMBL/GenBank/DDBJ databases">
        <title>Draft genome sequence of Spirulina subsalsa with high tolerance to salinity and hype-accumulation of phycocyanin.</title>
        <authorList>
            <person name="Pei H."/>
            <person name="Jiang L."/>
        </authorList>
    </citation>
    <scope>NUCLEOTIDE SEQUENCE [LARGE SCALE GENOMIC DNA]</scope>
    <source>
        <strain evidence="3 4">FACHB-351</strain>
    </source>
</reference>
<feature type="domain" description="DUF4376" evidence="2">
    <location>
        <begin position="25"/>
        <end position="137"/>
    </location>
</feature>
<organism evidence="3 4">
    <name type="scientific">Spirulina subsalsa FACHB-351</name>
    <dbReference type="NCBI Taxonomy" id="234711"/>
    <lineage>
        <taxon>Bacteria</taxon>
        <taxon>Bacillati</taxon>
        <taxon>Cyanobacteriota</taxon>
        <taxon>Cyanophyceae</taxon>
        <taxon>Spirulinales</taxon>
        <taxon>Spirulinaceae</taxon>
        <taxon>Spirulina</taxon>
    </lineage>
</organism>
<evidence type="ECO:0000313" key="3">
    <source>
        <dbReference type="EMBL" id="MCW6036827.1"/>
    </source>
</evidence>
<dbReference type="Pfam" id="PF14301">
    <property type="entry name" value="DUF4376"/>
    <property type="match status" value="1"/>
</dbReference>